<dbReference type="PANTHER" id="PTHR47529">
    <property type="entry name" value="PEPTIDYL-PROLYL CIS-TRANS ISOMERASE D"/>
    <property type="match status" value="1"/>
</dbReference>
<evidence type="ECO:0000256" key="7">
    <source>
        <dbReference type="ARBA" id="ARBA00023186"/>
    </source>
</evidence>
<dbReference type="InterPro" id="IPR000297">
    <property type="entry name" value="PPIase_PpiC"/>
</dbReference>
<dbReference type="Gene3D" id="1.10.4030.10">
    <property type="entry name" value="Porin chaperone SurA, peptide-binding domain"/>
    <property type="match status" value="1"/>
</dbReference>
<evidence type="ECO:0000256" key="12">
    <source>
        <dbReference type="PROSITE-ProRule" id="PRU00278"/>
    </source>
</evidence>
<comment type="caution">
    <text evidence="15">The sequence shown here is derived from an EMBL/GenBank/DDBJ whole genome shotgun (WGS) entry which is preliminary data.</text>
</comment>
<comment type="subcellular location">
    <subcellularLocation>
        <location evidence="1">Cell inner membrane</location>
        <topology evidence="1">Single-pass type II membrane protein</topology>
        <orientation evidence="1">Periplasmic side</orientation>
    </subcellularLocation>
</comment>
<sequence>MLDAIRERAQGWLAKVILALITIPFMLWGVESYFNKSGDGDVLASVNGYKVTRQEFDRAIKSQQQEMRASMGAAYDPAMFNDPKIRKSILDGVVNQHLIIDAATKAGMVVSDAEMAKIIAGLPAFQENGQFSQTRYEQALRQQGMSITEFENQLRQELLINDVRSVFQASTIIPSNVTARFLQAFEQKREISTVKLTPEQFLNQVSVNAADIQNWYDAHKAAYTLPEQARFQYVVLSQDALASQIHISDADVKQYYDQNLAKYSEPEQRRASHILIAVKPGDDAQKRAAAKARAEAIYQQVKANPGSFATVAKRESSDTGSALQGGDLGWFPRNAMVKPFADAVFAMRNGAISQPVLSEFGYHIIELTGIKPARTRSLDEVKADIVRDLQTQKASKRFADAAETFSNQVYEQSDSLKPVADALQLQITDSGWINRKGGDSSLLANPKMLKALFSDDVLKNKRNTEAIEVAPNTLASARLLEYKPAALQPLNTVRAAIEQQLKRTQAIALAEKQGKQDLVQLRAGKEPAVKWSAFQLISRQQVTGLPAALVEPVFSAAEQHFPAYVGAEGTDGSYTLARVTRVIPPPPADAAQIKALQGQLAQLAAQADFSAYLASLEAKAKIKILSASLDKTAQ</sequence>
<dbReference type="SUPFAM" id="SSF54534">
    <property type="entry name" value="FKBP-like"/>
    <property type="match status" value="1"/>
</dbReference>
<dbReference type="InterPro" id="IPR046357">
    <property type="entry name" value="PPIase_dom_sf"/>
</dbReference>
<feature type="domain" description="PpiC" evidence="14">
    <location>
        <begin position="266"/>
        <end position="369"/>
    </location>
</feature>
<keyword evidence="3" id="KW-0997">Cell inner membrane</keyword>
<dbReference type="AlphaFoldDB" id="A0A401JBH8"/>
<name>A0A401JBH8_9PROT</name>
<dbReference type="PANTHER" id="PTHR47529:SF1">
    <property type="entry name" value="PERIPLASMIC CHAPERONE PPID"/>
    <property type="match status" value="1"/>
</dbReference>
<dbReference type="Pfam" id="PF13624">
    <property type="entry name" value="SurA_N_3"/>
    <property type="match status" value="1"/>
</dbReference>
<comment type="similarity">
    <text evidence="9">Belongs to the PpiD chaperone family.</text>
</comment>
<evidence type="ECO:0000256" key="5">
    <source>
        <dbReference type="ARBA" id="ARBA00022989"/>
    </source>
</evidence>
<keyword evidence="2" id="KW-1003">Cell membrane</keyword>
<keyword evidence="12" id="KW-0697">Rotamase</keyword>
<evidence type="ECO:0000256" key="10">
    <source>
        <dbReference type="ARBA" id="ARBA00040743"/>
    </source>
</evidence>
<reference evidence="15 16" key="1">
    <citation type="journal article" date="2019" name="Front. Microbiol.">
        <title>Genomes of Neutrophilic Sulfur-Oxidizing Chemolithoautotrophs Representing 9 Proteobacterial Species From 8 Genera.</title>
        <authorList>
            <person name="Watanabe T."/>
            <person name="Kojima H."/>
            <person name="Umezawa K."/>
            <person name="Hori C."/>
            <person name="Takasuka T.E."/>
            <person name="Kato Y."/>
            <person name="Fukui M."/>
        </authorList>
    </citation>
    <scope>NUCLEOTIDE SEQUENCE [LARGE SCALE GENOMIC DNA]</scope>
    <source>
        <strain evidence="15 16">TTN</strain>
    </source>
</reference>
<evidence type="ECO:0000256" key="9">
    <source>
        <dbReference type="ARBA" id="ARBA00038408"/>
    </source>
</evidence>
<evidence type="ECO:0000256" key="13">
    <source>
        <dbReference type="SAM" id="Phobius"/>
    </source>
</evidence>
<dbReference type="GO" id="GO:0005886">
    <property type="term" value="C:plasma membrane"/>
    <property type="evidence" value="ECO:0007669"/>
    <property type="project" value="UniProtKB-SubCell"/>
</dbReference>
<dbReference type="GO" id="GO:0003755">
    <property type="term" value="F:peptidyl-prolyl cis-trans isomerase activity"/>
    <property type="evidence" value="ECO:0007669"/>
    <property type="project" value="UniProtKB-KW"/>
</dbReference>
<dbReference type="Proteomes" id="UP000286806">
    <property type="component" value="Unassembled WGS sequence"/>
</dbReference>
<dbReference type="RefSeq" id="WP_124703862.1">
    <property type="nucleotide sequence ID" value="NZ_BGOW01000004.1"/>
</dbReference>
<keyword evidence="5 13" id="KW-1133">Transmembrane helix</keyword>
<gene>
    <name evidence="15" type="ORF">SFMTTN_0826</name>
</gene>
<keyword evidence="4 13" id="KW-0812">Transmembrane</keyword>
<keyword evidence="7" id="KW-0143">Chaperone</keyword>
<dbReference type="OrthoDB" id="9812372at2"/>
<evidence type="ECO:0000256" key="4">
    <source>
        <dbReference type="ARBA" id="ARBA00022692"/>
    </source>
</evidence>
<dbReference type="PROSITE" id="PS01096">
    <property type="entry name" value="PPIC_PPIASE_1"/>
    <property type="match status" value="1"/>
</dbReference>
<evidence type="ECO:0000256" key="8">
    <source>
        <dbReference type="ARBA" id="ARBA00023235"/>
    </source>
</evidence>
<dbReference type="InterPro" id="IPR027304">
    <property type="entry name" value="Trigger_fact/SurA_dom_sf"/>
</dbReference>
<dbReference type="PROSITE" id="PS50198">
    <property type="entry name" value="PPIC_PPIASE_2"/>
    <property type="match status" value="1"/>
</dbReference>
<dbReference type="Gene3D" id="3.10.50.40">
    <property type="match status" value="1"/>
</dbReference>
<evidence type="ECO:0000256" key="3">
    <source>
        <dbReference type="ARBA" id="ARBA00022519"/>
    </source>
</evidence>
<evidence type="ECO:0000313" key="15">
    <source>
        <dbReference type="EMBL" id="GBL45022.1"/>
    </source>
</evidence>
<evidence type="ECO:0000259" key="14">
    <source>
        <dbReference type="PROSITE" id="PS50198"/>
    </source>
</evidence>
<evidence type="ECO:0000256" key="6">
    <source>
        <dbReference type="ARBA" id="ARBA00023136"/>
    </source>
</evidence>
<evidence type="ECO:0000256" key="2">
    <source>
        <dbReference type="ARBA" id="ARBA00022475"/>
    </source>
</evidence>
<evidence type="ECO:0000256" key="11">
    <source>
        <dbReference type="ARBA" id="ARBA00042775"/>
    </source>
</evidence>
<evidence type="ECO:0000256" key="1">
    <source>
        <dbReference type="ARBA" id="ARBA00004382"/>
    </source>
</evidence>
<dbReference type="EMBL" id="BGOW01000004">
    <property type="protein sequence ID" value="GBL45022.1"/>
    <property type="molecule type" value="Genomic_DNA"/>
</dbReference>
<dbReference type="InterPro" id="IPR023058">
    <property type="entry name" value="PPIase_PpiC_CS"/>
</dbReference>
<dbReference type="InterPro" id="IPR052029">
    <property type="entry name" value="PpiD_chaperone"/>
</dbReference>
<accession>A0A401JBH8</accession>
<keyword evidence="6 13" id="KW-0472">Membrane</keyword>
<organism evidence="15 16">
    <name type="scientific">Sulfuriferula multivorans</name>
    <dbReference type="NCBI Taxonomy" id="1559896"/>
    <lineage>
        <taxon>Bacteria</taxon>
        <taxon>Pseudomonadati</taxon>
        <taxon>Pseudomonadota</taxon>
        <taxon>Betaproteobacteria</taxon>
        <taxon>Nitrosomonadales</taxon>
        <taxon>Sulfuricellaceae</taxon>
        <taxon>Sulfuriferula</taxon>
    </lineage>
</organism>
<feature type="transmembrane region" description="Helical" evidence="13">
    <location>
        <begin position="12"/>
        <end position="30"/>
    </location>
</feature>
<evidence type="ECO:0000313" key="16">
    <source>
        <dbReference type="Proteomes" id="UP000286806"/>
    </source>
</evidence>
<keyword evidence="16" id="KW-1185">Reference proteome</keyword>
<keyword evidence="8 12" id="KW-0413">Isomerase</keyword>
<dbReference type="Pfam" id="PF00639">
    <property type="entry name" value="Rotamase"/>
    <property type="match status" value="1"/>
</dbReference>
<protein>
    <recommendedName>
        <fullName evidence="10">Periplasmic chaperone PpiD</fullName>
    </recommendedName>
    <alternativeName>
        <fullName evidence="11">Periplasmic folding chaperone</fullName>
    </alternativeName>
</protein>
<dbReference type="SUPFAM" id="SSF109998">
    <property type="entry name" value="Triger factor/SurA peptide-binding domain-like"/>
    <property type="match status" value="1"/>
</dbReference>
<proteinExistence type="inferred from homology"/>